<evidence type="ECO:0008006" key="4">
    <source>
        <dbReference type="Google" id="ProtNLM"/>
    </source>
</evidence>
<evidence type="ECO:0000313" key="2">
    <source>
        <dbReference type="EMBL" id="KAK5607118.1"/>
    </source>
</evidence>
<dbReference type="PANTHER" id="PTHR14907:SF4">
    <property type="entry name" value="SUPPRESSOR APC DOMAIN-CONTAINING PROTEIN 1"/>
    <property type="match status" value="1"/>
</dbReference>
<dbReference type="AlphaFoldDB" id="A0AAV9RDS4"/>
<accession>A0AAV9RDS4</accession>
<keyword evidence="1" id="KW-0175">Coiled coil</keyword>
<protein>
    <recommendedName>
        <fullName evidence="4">Suppressor APC domain-containing protein 1</fullName>
    </recommendedName>
</protein>
<organism evidence="2 3">
    <name type="scientific">Crenichthys baileyi</name>
    <name type="common">White River springfish</name>
    <dbReference type="NCBI Taxonomy" id="28760"/>
    <lineage>
        <taxon>Eukaryota</taxon>
        <taxon>Metazoa</taxon>
        <taxon>Chordata</taxon>
        <taxon>Craniata</taxon>
        <taxon>Vertebrata</taxon>
        <taxon>Euteleostomi</taxon>
        <taxon>Actinopterygii</taxon>
        <taxon>Neopterygii</taxon>
        <taxon>Teleostei</taxon>
        <taxon>Neoteleostei</taxon>
        <taxon>Acanthomorphata</taxon>
        <taxon>Ovalentaria</taxon>
        <taxon>Atherinomorphae</taxon>
        <taxon>Cyprinodontiformes</taxon>
        <taxon>Goodeidae</taxon>
        <taxon>Crenichthys</taxon>
    </lineage>
</organism>
<comment type="caution">
    <text evidence="2">The sequence shown here is derived from an EMBL/GenBank/DDBJ whole genome shotgun (WGS) entry which is preliminary data.</text>
</comment>
<dbReference type="InterPro" id="IPR026828">
    <property type="entry name" value="SAPC2_1/2"/>
</dbReference>
<reference evidence="2 3" key="1">
    <citation type="submission" date="2021-06" db="EMBL/GenBank/DDBJ databases">
        <authorList>
            <person name="Palmer J.M."/>
        </authorList>
    </citation>
    <scope>NUCLEOTIDE SEQUENCE [LARGE SCALE GENOMIC DNA]</scope>
    <source>
        <strain evidence="2 3">MEX-2019</strain>
        <tissue evidence="2">Muscle</tissue>
    </source>
</reference>
<dbReference type="EMBL" id="JAHHUM010002033">
    <property type="protein sequence ID" value="KAK5607118.1"/>
    <property type="molecule type" value="Genomic_DNA"/>
</dbReference>
<dbReference type="PANTHER" id="PTHR14907">
    <property type="entry name" value="FI14130P"/>
    <property type="match status" value="1"/>
</dbReference>
<gene>
    <name evidence="2" type="ORF">CRENBAI_007299</name>
</gene>
<dbReference type="Pfam" id="PF11414">
    <property type="entry name" value="Suppressor_APC"/>
    <property type="match status" value="1"/>
</dbReference>
<dbReference type="Proteomes" id="UP001311232">
    <property type="component" value="Unassembled WGS sequence"/>
</dbReference>
<feature type="coiled-coil region" evidence="1">
    <location>
        <begin position="140"/>
        <end position="167"/>
    </location>
</feature>
<evidence type="ECO:0000313" key="3">
    <source>
        <dbReference type="Proteomes" id="UP001311232"/>
    </source>
</evidence>
<sequence length="167" mass="19202">MACHLSASSSYTVVIIPLRTSLYSQEALRFYLWIKRMKDLEKEKDALWSGLEILEKGRLWYLQRLAENRALWCVESRNGSSIHHKRPAEAPSCLPTHIQRVNGSLGSIMSEPNVSSSPRLSDPLADSDLRWQNTVLTKKVSEKNRQISVLEMEKEFLLEELEDLQTC</sequence>
<proteinExistence type="predicted"/>
<keyword evidence="3" id="KW-1185">Reference proteome</keyword>
<name>A0AAV9RDS4_9TELE</name>
<evidence type="ECO:0000256" key="1">
    <source>
        <dbReference type="SAM" id="Coils"/>
    </source>
</evidence>